<evidence type="ECO:0000313" key="4">
    <source>
        <dbReference type="EMBL" id="MCR6546187.1"/>
    </source>
</evidence>
<dbReference type="InterPro" id="IPR051203">
    <property type="entry name" value="Polysaccharide_Synthase-Rel"/>
</dbReference>
<feature type="transmembrane region" description="Helical" evidence="2">
    <location>
        <begin position="7"/>
        <end position="30"/>
    </location>
</feature>
<feature type="transmembrane region" description="Helical" evidence="2">
    <location>
        <begin position="75"/>
        <end position="96"/>
    </location>
</feature>
<comment type="similarity">
    <text evidence="1">Belongs to the polysaccharide synthase family.</text>
</comment>
<evidence type="ECO:0000256" key="2">
    <source>
        <dbReference type="SAM" id="Phobius"/>
    </source>
</evidence>
<dbReference type="Gene3D" id="3.40.50.720">
    <property type="entry name" value="NAD(P)-binding Rossmann-like Domain"/>
    <property type="match status" value="2"/>
</dbReference>
<evidence type="ECO:0000259" key="3">
    <source>
        <dbReference type="Pfam" id="PF02719"/>
    </source>
</evidence>
<name>A0ABT1Y5N0_9FIRM</name>
<dbReference type="SUPFAM" id="SSF51735">
    <property type="entry name" value="NAD(P)-binding Rossmann-fold domains"/>
    <property type="match status" value="2"/>
</dbReference>
<dbReference type="PANTHER" id="PTHR43318">
    <property type="entry name" value="UDP-N-ACETYLGLUCOSAMINE 4,6-DEHYDRATASE"/>
    <property type="match status" value="1"/>
</dbReference>
<protein>
    <submittedName>
        <fullName evidence="4">Polysaccharide biosynthesis protein</fullName>
    </submittedName>
</protein>
<dbReference type="Pfam" id="PF02719">
    <property type="entry name" value="Polysacc_synt_2"/>
    <property type="match status" value="1"/>
</dbReference>
<keyword evidence="2" id="KW-0472">Membrane</keyword>
<organism evidence="4 5">
    <name type="scientific">Dehalobacterium formicoaceticum</name>
    <dbReference type="NCBI Taxonomy" id="51515"/>
    <lineage>
        <taxon>Bacteria</taxon>
        <taxon>Bacillati</taxon>
        <taxon>Bacillota</taxon>
        <taxon>Clostridia</taxon>
        <taxon>Eubacteriales</taxon>
        <taxon>Peptococcaceae</taxon>
        <taxon>Dehalobacterium</taxon>
    </lineage>
</organism>
<gene>
    <name evidence="4" type="ORF">NVS47_11795</name>
</gene>
<evidence type="ECO:0000313" key="5">
    <source>
        <dbReference type="Proteomes" id="UP001524944"/>
    </source>
</evidence>
<dbReference type="Pfam" id="PF13727">
    <property type="entry name" value="CoA_binding_3"/>
    <property type="match status" value="1"/>
</dbReference>
<keyword evidence="2" id="KW-1133">Transmembrane helix</keyword>
<dbReference type="PANTHER" id="PTHR43318:SF1">
    <property type="entry name" value="POLYSACCHARIDE BIOSYNTHESIS PROTEIN EPSC-RELATED"/>
    <property type="match status" value="1"/>
</dbReference>
<keyword evidence="2" id="KW-0812">Transmembrane</keyword>
<feature type="domain" description="Polysaccharide biosynthesis protein CapD-like" evidence="3">
    <location>
        <begin position="285"/>
        <end position="568"/>
    </location>
</feature>
<dbReference type="EMBL" id="JANPWE010000005">
    <property type="protein sequence ID" value="MCR6546187.1"/>
    <property type="molecule type" value="Genomic_DNA"/>
</dbReference>
<dbReference type="RefSeq" id="WP_257913661.1">
    <property type="nucleotide sequence ID" value="NZ_JANPWE010000005.1"/>
</dbReference>
<proteinExistence type="inferred from homology"/>
<dbReference type="Proteomes" id="UP001524944">
    <property type="component" value="Unassembled WGS sequence"/>
</dbReference>
<evidence type="ECO:0000256" key="1">
    <source>
        <dbReference type="ARBA" id="ARBA00007430"/>
    </source>
</evidence>
<dbReference type="InterPro" id="IPR036291">
    <property type="entry name" value="NAD(P)-bd_dom_sf"/>
</dbReference>
<keyword evidence="5" id="KW-1185">Reference proteome</keyword>
<dbReference type="InterPro" id="IPR003869">
    <property type="entry name" value="Polysac_CapD-like"/>
</dbReference>
<accession>A0ABT1Y5N0</accession>
<comment type="caution">
    <text evidence="4">The sequence shown here is derived from an EMBL/GenBank/DDBJ whole genome shotgun (WGS) entry which is preliminary data.</text>
</comment>
<feature type="transmembrane region" description="Helical" evidence="2">
    <location>
        <begin position="42"/>
        <end position="63"/>
    </location>
</feature>
<dbReference type="CDD" id="cd05237">
    <property type="entry name" value="UDP_invert_4-6DH_SDR_e"/>
    <property type="match status" value="1"/>
</dbReference>
<reference evidence="4 5" key="1">
    <citation type="submission" date="2022-08" db="EMBL/GenBank/DDBJ databases">
        <title>Proteogenomics of the novel Dehalobacterium formicoaceticum strain EZ94 highlights a key role of methyltransferases during anaerobic dichloromethane degradation.</title>
        <authorList>
            <person name="Wasmund K."/>
        </authorList>
    </citation>
    <scope>NUCLEOTIDE SEQUENCE [LARGE SCALE GENOMIC DNA]</scope>
    <source>
        <strain evidence="4 5">EZ94</strain>
    </source>
</reference>
<sequence length="623" mass="69643">MFYSWRSLVLMAVDAILLHLSLFFALLIRFDGQIPGNYINTYWQIAPFSTIIMMVLFFAFGLYRRAWEYASIGELMAVIRGVTLGSILTVLLAYLYSGSTFPLPRSVYLLDFILRIVFIGGSRITWRLIRDNHLGGKKKSADKKVMICGAGDAGVLVAKELKSHYNGSVEIVGFVDDDHCKKNMIIQEISVLGGREDIPHFVKKHQVDEVIIAMPSVDIQVKKEILGICKNAGVKVKILPGVYDLIDGKVKVSQIRDVEVEDLLGREPVQVNMDDITAYLKDQVVLITGGGGSIGSELCRQVAHYQPKTLLIFDSCENNVYEIDMELKKSFPHLKIVPMVKNVQDRKALINTFMKYRPQIVFHAAAHKHVPMMEYNPEDAIKNNVLGTYNVAQAADMFHAKKFVFISTDKAVNPTSIMGATKRLGEMVIQYLDTISETSYVAVRFGNVLGSKGSVIPLFKKQIANGGPVTVTHQEMVRYFMTIPEAVQLVIQAGSMAKGGEIFILDMGEPVRTMDLAYSLIELSGFRPGKDIEIKVTGTRPGEKLYEELLTAEEGVTATAHKRIFVAKRGEIMSELIEEKIIGRIMRGNLPENENETQHMIQEFLPSFRSHTIEAPITANEVS</sequence>